<dbReference type="RefSeq" id="XP_005770176.1">
    <property type="nucleotide sequence ID" value="XM_005770119.1"/>
</dbReference>
<sequence length="661" mass="72887">MTAVLSLLLPNFVAFAPKPEPTCPANGAYYFEQFLLVDDYDDDEDSVYYKEDVTAWSSKVEASRAFRETASGSVYNYRNKVLMGLGQTRVLNEPPSVTDPYDVSFDLPNVDLPDTDEGIMMLSILEMQSLLRSGKITSSQLTEISIAMLQKYDAEYNMVEVPAYEIARYWAAEADAKFERGEYTSFVQGIPFAIKDTFDLKGVATAYGSWQYLNNVIDDFESPLATNAIKAGAVPVFKSSVPQLTWGTANFNGTVYSCLHGGYSAGPGNSGGSSIGSGNAVCLGVVPVAICEQTGSSCQAPALGNGISTIIPALGTFSREGTGLYSLETDRPGLLCRDVMSCAVMYNYMRGKSAGDPMSRDVPFEDPSKVDISTLSIGFTDNHNTTAWPWAFDTPFGGKRNNVLEALQDTGATVSVKSTLGEHLGPMNQLDAKDTGISFSSRWDWYYLNVEGFFETIFKYGSPDGVTYAHEWHGQNFNSPNGHVGASAYAVQDNHWMSGYVAEKGFYPMLQGMPDVVVHFGQSELTGAVMGTHYYKRAGINTVHFPEFYWDTSKTYYNSTGGVWKPYRDGSFEDKHPQYPWHPAMITCESKKYEPAKALAVCDYLQKKLSGAWDLDCPYDWSHKAGYEGYPDTVVGMPEYLKDKIKAKMGNIGKSPLCKWK</sequence>
<evidence type="ECO:0000313" key="3">
    <source>
        <dbReference type="EnsemblProtists" id="EOD17747"/>
    </source>
</evidence>
<accession>A0A0D3J2L2</accession>
<dbReference type="SUPFAM" id="SSF75304">
    <property type="entry name" value="Amidase signature (AS) enzymes"/>
    <property type="match status" value="1"/>
</dbReference>
<name>A0A0D3J2L2_EMIH1</name>
<dbReference type="Gene3D" id="3.90.1300.10">
    <property type="entry name" value="Amidase signature (AS) domain"/>
    <property type="match status" value="1"/>
</dbReference>
<dbReference type="EnsemblProtists" id="EOD17747">
    <property type="protein sequence ID" value="EOD17747"/>
    <property type="gene ID" value="EMIHUDRAFT_451302"/>
</dbReference>
<dbReference type="PANTHER" id="PTHR11895:SF73">
    <property type="entry name" value="AMIDASE FAMILY PROTEIN"/>
    <property type="match status" value="1"/>
</dbReference>
<reference evidence="3" key="2">
    <citation type="submission" date="2024-10" db="UniProtKB">
        <authorList>
            <consortium name="EnsemblProtists"/>
        </authorList>
    </citation>
    <scope>IDENTIFICATION</scope>
</reference>
<dbReference type="AlphaFoldDB" id="A0A0D3J2L2"/>
<feature type="chain" id="PRO_5044208520" description="Amidase domain-containing protein" evidence="1">
    <location>
        <begin position="16"/>
        <end position="661"/>
    </location>
</feature>
<dbReference type="GeneID" id="17263955"/>
<proteinExistence type="predicted"/>
<dbReference type="InterPro" id="IPR000120">
    <property type="entry name" value="Amidase"/>
</dbReference>
<dbReference type="HOGENOM" id="CLU_018799_0_0_1"/>
<reference evidence="4" key="1">
    <citation type="journal article" date="2013" name="Nature">
        <title>Pan genome of the phytoplankton Emiliania underpins its global distribution.</title>
        <authorList>
            <person name="Read B.A."/>
            <person name="Kegel J."/>
            <person name="Klute M.J."/>
            <person name="Kuo A."/>
            <person name="Lefebvre S.C."/>
            <person name="Maumus F."/>
            <person name="Mayer C."/>
            <person name="Miller J."/>
            <person name="Monier A."/>
            <person name="Salamov A."/>
            <person name="Young J."/>
            <person name="Aguilar M."/>
            <person name="Claverie J.M."/>
            <person name="Frickenhaus S."/>
            <person name="Gonzalez K."/>
            <person name="Herman E.K."/>
            <person name="Lin Y.C."/>
            <person name="Napier J."/>
            <person name="Ogata H."/>
            <person name="Sarno A.F."/>
            <person name="Shmutz J."/>
            <person name="Schroeder D."/>
            <person name="de Vargas C."/>
            <person name="Verret F."/>
            <person name="von Dassow P."/>
            <person name="Valentin K."/>
            <person name="Van de Peer Y."/>
            <person name="Wheeler G."/>
            <person name="Dacks J.B."/>
            <person name="Delwiche C.F."/>
            <person name="Dyhrman S.T."/>
            <person name="Glockner G."/>
            <person name="John U."/>
            <person name="Richards T."/>
            <person name="Worden A.Z."/>
            <person name="Zhang X."/>
            <person name="Grigoriev I.V."/>
            <person name="Allen A.E."/>
            <person name="Bidle K."/>
            <person name="Borodovsky M."/>
            <person name="Bowler C."/>
            <person name="Brownlee C."/>
            <person name="Cock J.M."/>
            <person name="Elias M."/>
            <person name="Gladyshev V.N."/>
            <person name="Groth M."/>
            <person name="Guda C."/>
            <person name="Hadaegh A."/>
            <person name="Iglesias-Rodriguez M.D."/>
            <person name="Jenkins J."/>
            <person name="Jones B.M."/>
            <person name="Lawson T."/>
            <person name="Leese F."/>
            <person name="Lindquist E."/>
            <person name="Lobanov A."/>
            <person name="Lomsadze A."/>
            <person name="Malik S.B."/>
            <person name="Marsh M.E."/>
            <person name="Mackinder L."/>
            <person name="Mock T."/>
            <person name="Mueller-Roeber B."/>
            <person name="Pagarete A."/>
            <person name="Parker M."/>
            <person name="Probert I."/>
            <person name="Quesneville H."/>
            <person name="Raines C."/>
            <person name="Rensing S.A."/>
            <person name="Riano-Pachon D.M."/>
            <person name="Richier S."/>
            <person name="Rokitta S."/>
            <person name="Shiraiwa Y."/>
            <person name="Soanes D.M."/>
            <person name="van der Giezen M."/>
            <person name="Wahlund T.M."/>
            <person name="Williams B."/>
            <person name="Wilson W."/>
            <person name="Wolfe G."/>
            <person name="Wurch L.L."/>
        </authorList>
    </citation>
    <scope>NUCLEOTIDE SEQUENCE</scope>
</reference>
<dbReference type="PaxDb" id="2903-EOD17747"/>
<dbReference type="InterPro" id="IPR023631">
    <property type="entry name" value="Amidase_dom"/>
</dbReference>
<feature type="domain" description="Amidase" evidence="2">
    <location>
        <begin position="141"/>
        <end position="415"/>
    </location>
</feature>
<keyword evidence="4" id="KW-1185">Reference proteome</keyword>
<evidence type="ECO:0000256" key="1">
    <source>
        <dbReference type="SAM" id="SignalP"/>
    </source>
</evidence>
<dbReference type="Proteomes" id="UP000013827">
    <property type="component" value="Unassembled WGS sequence"/>
</dbReference>
<feature type="signal peptide" evidence="1">
    <location>
        <begin position="1"/>
        <end position="15"/>
    </location>
</feature>
<evidence type="ECO:0000313" key="4">
    <source>
        <dbReference type="Proteomes" id="UP000013827"/>
    </source>
</evidence>
<dbReference type="GO" id="GO:0050567">
    <property type="term" value="F:glutaminyl-tRNA synthase (glutamine-hydrolyzing) activity"/>
    <property type="evidence" value="ECO:0007669"/>
    <property type="project" value="TreeGrafter"/>
</dbReference>
<dbReference type="STRING" id="2903.R1C6C0"/>
<organism evidence="3 4">
    <name type="scientific">Emiliania huxleyi (strain CCMP1516)</name>
    <dbReference type="NCBI Taxonomy" id="280463"/>
    <lineage>
        <taxon>Eukaryota</taxon>
        <taxon>Haptista</taxon>
        <taxon>Haptophyta</taxon>
        <taxon>Prymnesiophyceae</taxon>
        <taxon>Isochrysidales</taxon>
        <taxon>Noelaerhabdaceae</taxon>
        <taxon>Emiliania</taxon>
    </lineage>
</organism>
<keyword evidence="1" id="KW-0732">Signal</keyword>
<evidence type="ECO:0000259" key="2">
    <source>
        <dbReference type="Pfam" id="PF01425"/>
    </source>
</evidence>
<protein>
    <recommendedName>
        <fullName evidence="2">Amidase domain-containing protein</fullName>
    </recommendedName>
</protein>
<dbReference type="eggNOG" id="KOG1211">
    <property type="taxonomic scope" value="Eukaryota"/>
</dbReference>
<dbReference type="PANTHER" id="PTHR11895">
    <property type="entry name" value="TRANSAMIDASE"/>
    <property type="match status" value="1"/>
</dbReference>
<dbReference type="KEGG" id="ehx:EMIHUDRAFT_451302"/>
<dbReference type="InterPro" id="IPR036928">
    <property type="entry name" value="AS_sf"/>
</dbReference>
<dbReference type="Pfam" id="PF01425">
    <property type="entry name" value="Amidase"/>
    <property type="match status" value="1"/>
</dbReference>